<evidence type="ECO:0000313" key="8">
    <source>
        <dbReference type="EMBL" id="MCP2331458.1"/>
    </source>
</evidence>
<dbReference type="InterPro" id="IPR001996">
    <property type="entry name" value="PTS_IIB_1"/>
</dbReference>
<feature type="active site" description="Phosphocysteine intermediate; for EIIB activity" evidence="6">
    <location>
        <position position="25"/>
    </location>
</feature>
<protein>
    <submittedName>
        <fullName evidence="8">PTS system N-acetylglucosamine-specific IIB component, Glc family (TC 4.A.1.1.5)</fullName>
    </submittedName>
</protein>
<keyword evidence="3" id="KW-0808">Transferase</keyword>
<sequence length="78" mass="8050">MSQDKASAILTAIGGADNVVEIEPCITRLRCEVRDAALIDEPALRALGVHGVLRAGGAVQIVVGPDADTIASDIEDLL</sequence>
<organism evidence="8 9">
    <name type="scientific">Actinoalloteichus caeruleus DSM 43889</name>
    <dbReference type="NCBI Taxonomy" id="1120930"/>
    <lineage>
        <taxon>Bacteria</taxon>
        <taxon>Bacillati</taxon>
        <taxon>Actinomycetota</taxon>
        <taxon>Actinomycetes</taxon>
        <taxon>Pseudonocardiales</taxon>
        <taxon>Pseudonocardiaceae</taxon>
        <taxon>Actinoalloteichus</taxon>
        <taxon>Actinoalloteichus cyanogriseus</taxon>
    </lineage>
</organism>
<evidence type="ECO:0000259" key="7">
    <source>
        <dbReference type="PROSITE" id="PS51098"/>
    </source>
</evidence>
<comment type="caution">
    <text evidence="8">The sequence shown here is derived from an EMBL/GenBank/DDBJ whole genome shotgun (WGS) entry which is preliminary data.</text>
</comment>
<evidence type="ECO:0000313" key="9">
    <source>
        <dbReference type="Proteomes" id="UP000791080"/>
    </source>
</evidence>
<evidence type="ECO:0000256" key="1">
    <source>
        <dbReference type="ARBA" id="ARBA00022448"/>
    </source>
</evidence>
<dbReference type="InterPro" id="IPR050429">
    <property type="entry name" value="PTS_Glucose_EIICBA"/>
</dbReference>
<keyword evidence="5" id="KW-0418">Kinase</keyword>
<reference evidence="8 9" key="1">
    <citation type="submission" date="2022-06" db="EMBL/GenBank/DDBJ databases">
        <title>Genomic Encyclopedia of Type Strains, Phase I: the one thousand microbial genomes (KMG-I) project.</title>
        <authorList>
            <person name="Kyrpides N."/>
        </authorList>
    </citation>
    <scope>NUCLEOTIDE SEQUENCE [LARGE SCALE GENOMIC DNA]</scope>
    <source>
        <strain evidence="8 9">DSM 43889</strain>
    </source>
</reference>
<dbReference type="SUPFAM" id="SSF55604">
    <property type="entry name" value="Glucose permease domain IIB"/>
    <property type="match status" value="1"/>
</dbReference>
<dbReference type="CDD" id="cd00212">
    <property type="entry name" value="PTS_IIB_glc"/>
    <property type="match status" value="1"/>
</dbReference>
<feature type="domain" description="PTS EIIB type-1" evidence="7">
    <location>
        <begin position="3"/>
        <end position="78"/>
    </location>
</feature>
<dbReference type="Proteomes" id="UP000791080">
    <property type="component" value="Unassembled WGS sequence"/>
</dbReference>
<evidence type="ECO:0000256" key="2">
    <source>
        <dbReference type="ARBA" id="ARBA00022597"/>
    </source>
</evidence>
<keyword evidence="1" id="KW-0813">Transport</keyword>
<dbReference type="PROSITE" id="PS51098">
    <property type="entry name" value="PTS_EIIB_TYPE_1"/>
    <property type="match status" value="1"/>
</dbReference>
<dbReference type="Pfam" id="PF00367">
    <property type="entry name" value="PTS_EIIB"/>
    <property type="match status" value="1"/>
</dbReference>
<dbReference type="Gene3D" id="3.30.1360.60">
    <property type="entry name" value="Glucose permease domain IIB"/>
    <property type="match status" value="1"/>
</dbReference>
<evidence type="ECO:0000256" key="5">
    <source>
        <dbReference type="ARBA" id="ARBA00022777"/>
    </source>
</evidence>
<dbReference type="RefSeq" id="WP_026418888.1">
    <property type="nucleotide sequence ID" value="NZ_AUBJ02000001.1"/>
</dbReference>
<dbReference type="NCBIfam" id="TIGR00826">
    <property type="entry name" value="EIIB_glc"/>
    <property type="match status" value="1"/>
</dbReference>
<gene>
    <name evidence="8" type="ORF">G443_001728</name>
</gene>
<evidence type="ECO:0000256" key="3">
    <source>
        <dbReference type="ARBA" id="ARBA00022679"/>
    </source>
</evidence>
<dbReference type="PANTHER" id="PTHR30009">
    <property type="entry name" value="CYTOCHROME C-TYPE SYNTHESIS PROTEIN AND PTS TRANSMEMBRANE COMPONENT"/>
    <property type="match status" value="1"/>
</dbReference>
<dbReference type="InterPro" id="IPR018113">
    <property type="entry name" value="PTrfase_EIIB_Cys"/>
</dbReference>
<keyword evidence="2" id="KW-0762">Sugar transport</keyword>
<accession>A0ABT1JG83</accession>
<dbReference type="InterPro" id="IPR036878">
    <property type="entry name" value="Glu_permease_IIB"/>
</dbReference>
<dbReference type="PANTHER" id="PTHR30009:SF4">
    <property type="entry name" value="PTS SYSTEM N-ACETYLGLUCOSAMINE-SPECIFIC EIICBA COMPONENT"/>
    <property type="match status" value="1"/>
</dbReference>
<name>A0ABT1JG83_ACTCY</name>
<evidence type="ECO:0000256" key="4">
    <source>
        <dbReference type="ARBA" id="ARBA00022683"/>
    </source>
</evidence>
<keyword evidence="4" id="KW-0598">Phosphotransferase system</keyword>
<proteinExistence type="predicted"/>
<dbReference type="EMBL" id="AUBJ02000001">
    <property type="protein sequence ID" value="MCP2331458.1"/>
    <property type="molecule type" value="Genomic_DNA"/>
</dbReference>
<keyword evidence="9" id="KW-1185">Reference proteome</keyword>
<evidence type="ECO:0000256" key="6">
    <source>
        <dbReference type="PROSITE-ProRule" id="PRU00421"/>
    </source>
</evidence>